<dbReference type="GO" id="GO:0051371">
    <property type="term" value="F:muscle alpha-actinin binding"/>
    <property type="evidence" value="ECO:0007669"/>
    <property type="project" value="TreeGrafter"/>
</dbReference>
<evidence type="ECO:0000313" key="8">
    <source>
        <dbReference type="RefSeq" id="XP_033782920.1"/>
    </source>
</evidence>
<dbReference type="RefSeq" id="XP_033782920.1">
    <property type="nucleotide sequence ID" value="XM_033927029.1"/>
</dbReference>
<protein>
    <submittedName>
        <fullName evidence="8">PDZ and LIM domain protein 7 isoform X3</fullName>
    </submittedName>
</protein>
<evidence type="ECO:0000256" key="5">
    <source>
        <dbReference type="ARBA" id="ARBA00023212"/>
    </source>
</evidence>
<proteinExistence type="predicted"/>
<keyword evidence="4" id="KW-0479">Metal-binding</keyword>
<dbReference type="SMART" id="SM00228">
    <property type="entry name" value="PDZ"/>
    <property type="match status" value="1"/>
</dbReference>
<evidence type="ECO:0000313" key="7">
    <source>
        <dbReference type="Proteomes" id="UP000515159"/>
    </source>
</evidence>
<gene>
    <name evidence="8" type="primary">PDLIM7</name>
</gene>
<keyword evidence="4" id="KW-0440">LIM domain</keyword>
<dbReference type="Pfam" id="PF00595">
    <property type="entry name" value="PDZ"/>
    <property type="match status" value="1"/>
</dbReference>
<dbReference type="GO" id="GO:0005912">
    <property type="term" value="C:adherens junction"/>
    <property type="evidence" value="ECO:0007669"/>
    <property type="project" value="TreeGrafter"/>
</dbReference>
<reference evidence="8" key="1">
    <citation type="submission" date="2025-08" db="UniProtKB">
        <authorList>
            <consortium name="RefSeq"/>
        </authorList>
    </citation>
    <scope>IDENTIFICATION</scope>
</reference>
<dbReference type="GO" id="GO:0001725">
    <property type="term" value="C:stress fiber"/>
    <property type="evidence" value="ECO:0007669"/>
    <property type="project" value="TreeGrafter"/>
</dbReference>
<dbReference type="PANTHER" id="PTHR24214">
    <property type="entry name" value="PDZ AND LIM DOMAIN PROTEIN ZASP"/>
    <property type="match status" value="1"/>
</dbReference>
<organism evidence="7 8">
    <name type="scientific">Geotrypetes seraphini</name>
    <name type="common">Gaboon caecilian</name>
    <name type="synonym">Caecilia seraphini</name>
    <dbReference type="NCBI Taxonomy" id="260995"/>
    <lineage>
        <taxon>Eukaryota</taxon>
        <taxon>Metazoa</taxon>
        <taxon>Chordata</taxon>
        <taxon>Craniata</taxon>
        <taxon>Vertebrata</taxon>
        <taxon>Euteleostomi</taxon>
        <taxon>Amphibia</taxon>
        <taxon>Gymnophiona</taxon>
        <taxon>Geotrypetes</taxon>
    </lineage>
</organism>
<dbReference type="SUPFAM" id="SSF50156">
    <property type="entry name" value="PDZ domain-like"/>
    <property type="match status" value="1"/>
</dbReference>
<dbReference type="GeneID" id="117351577"/>
<dbReference type="GO" id="GO:0007507">
    <property type="term" value="P:heart development"/>
    <property type="evidence" value="ECO:0007669"/>
    <property type="project" value="TreeGrafter"/>
</dbReference>
<keyword evidence="4" id="KW-0862">Zinc</keyword>
<evidence type="ECO:0000256" key="3">
    <source>
        <dbReference type="ARBA" id="ARBA00022737"/>
    </source>
</evidence>
<comment type="subcellular location">
    <subcellularLocation>
        <location evidence="1">Cytoplasm</location>
        <location evidence="1">Cytoskeleton</location>
    </subcellularLocation>
</comment>
<evidence type="ECO:0000256" key="1">
    <source>
        <dbReference type="ARBA" id="ARBA00004245"/>
    </source>
</evidence>
<dbReference type="CTD" id="9260"/>
<dbReference type="AlphaFoldDB" id="A0A6P8PMK6"/>
<evidence type="ECO:0000256" key="4">
    <source>
        <dbReference type="ARBA" id="ARBA00023038"/>
    </source>
</evidence>
<dbReference type="GO" id="GO:0030036">
    <property type="term" value="P:actin cytoskeleton organization"/>
    <property type="evidence" value="ECO:0007669"/>
    <property type="project" value="TreeGrafter"/>
</dbReference>
<keyword evidence="2" id="KW-0963">Cytoplasm</keyword>
<dbReference type="CDD" id="cd06753">
    <property type="entry name" value="PDZ_PDLIM-like"/>
    <property type="match status" value="1"/>
</dbReference>
<name>A0A6P8PMK6_GEOSA</name>
<evidence type="ECO:0000259" key="6">
    <source>
        <dbReference type="PROSITE" id="PS50106"/>
    </source>
</evidence>
<sequence length="181" mass="19042">MSVFKVTLEGPAPWGFRLQGGKDFSMPLSISRLSPGGKASLAGVAVGDWLLSIDGDNAGAMTHIEAQNKIRSCSEKLALRLSRASHPMGPSQKDLLSPDSQGPKYNFDPSPALNKTAQPFGASMALESSESGSVTRPVAYMPPTLASASHQNGHLMYPRVAGLEVLGWRGAGASISTDTFQ</sequence>
<dbReference type="GO" id="GO:0031941">
    <property type="term" value="C:filamentous actin"/>
    <property type="evidence" value="ECO:0007669"/>
    <property type="project" value="TreeGrafter"/>
</dbReference>
<keyword evidence="3" id="KW-0677">Repeat</keyword>
<dbReference type="FunFam" id="2.30.42.10:FF:000019">
    <property type="entry name" value="LIM domain binding 3 isoform 1"/>
    <property type="match status" value="1"/>
</dbReference>
<accession>A0A6P8PMK6</accession>
<keyword evidence="7" id="KW-1185">Reference proteome</keyword>
<dbReference type="PANTHER" id="PTHR24214:SF0">
    <property type="entry name" value="PDZ AND LIM DOMAIN PROTEIN 7"/>
    <property type="match status" value="1"/>
</dbReference>
<dbReference type="PROSITE" id="PS50106">
    <property type="entry name" value="PDZ"/>
    <property type="match status" value="1"/>
</dbReference>
<evidence type="ECO:0000256" key="2">
    <source>
        <dbReference type="ARBA" id="ARBA00022490"/>
    </source>
</evidence>
<keyword evidence="5" id="KW-0206">Cytoskeleton</keyword>
<dbReference type="InterPro" id="IPR001478">
    <property type="entry name" value="PDZ"/>
</dbReference>
<feature type="domain" description="PDZ" evidence="6">
    <location>
        <begin position="1"/>
        <end position="85"/>
    </location>
</feature>
<dbReference type="Gene3D" id="2.30.42.10">
    <property type="match status" value="1"/>
</dbReference>
<dbReference type="InterPro" id="IPR050604">
    <property type="entry name" value="PDZ-LIM_domain"/>
</dbReference>
<dbReference type="Proteomes" id="UP000515159">
    <property type="component" value="Chromosome 18"/>
</dbReference>
<dbReference type="GO" id="GO:0003779">
    <property type="term" value="F:actin binding"/>
    <property type="evidence" value="ECO:0007669"/>
    <property type="project" value="TreeGrafter"/>
</dbReference>
<dbReference type="InterPro" id="IPR036034">
    <property type="entry name" value="PDZ_sf"/>
</dbReference>
<dbReference type="GO" id="GO:0061061">
    <property type="term" value="P:muscle structure development"/>
    <property type="evidence" value="ECO:0007669"/>
    <property type="project" value="TreeGrafter"/>
</dbReference>
<dbReference type="GO" id="GO:0030018">
    <property type="term" value="C:Z disc"/>
    <property type="evidence" value="ECO:0007669"/>
    <property type="project" value="TreeGrafter"/>
</dbReference>